<proteinExistence type="predicted"/>
<evidence type="ECO:0000313" key="2">
    <source>
        <dbReference type="EMBL" id="GFJ96345.1"/>
    </source>
</evidence>
<dbReference type="Proteomes" id="UP000482960">
    <property type="component" value="Unassembled WGS sequence"/>
</dbReference>
<gene>
    <name evidence="2" type="ORF">Prum_099870</name>
</gene>
<sequence length="265" mass="27512">MGIMYAFDTSSRSRKAANTWQPAGRSSAPVAVWPGRRPESPGAGHDLSRFAVLDPGEASIPVLGQDDEKVEAPDAGLGPVLAQAPAAGGDACAAPTSMTKVVSGSFQGGFSLDDYYPDLVGKGYWGGGAGTAGTFDTGRRVGAKVQLFGTISGPCDSSKFSLAQSVTRTRDRINGVTDPTEGQTFDDIAKSGRDASRAPFRQEWLGGGLNISMADPPSIGYGATTNAEWDRDFVTSLIGPGGRQSVSWSLSIRVTSGSVTRKTVS</sequence>
<reference evidence="2 3" key="1">
    <citation type="submission" date="2020-03" db="EMBL/GenBank/DDBJ databases">
        <title>Whole genome shotgun sequence of Phytohabitans rumicis NBRC 108638.</title>
        <authorList>
            <person name="Komaki H."/>
            <person name="Tamura T."/>
        </authorList>
    </citation>
    <scope>NUCLEOTIDE SEQUENCE [LARGE SCALE GENOMIC DNA]</scope>
    <source>
        <strain evidence="2 3">NBRC 108638</strain>
    </source>
</reference>
<accession>A0A6V8LUA5</accession>
<feature type="region of interest" description="Disordered" evidence="1">
    <location>
        <begin position="1"/>
        <end position="47"/>
    </location>
</feature>
<name>A0A6V8LUA5_9ACTN</name>
<evidence type="ECO:0000313" key="3">
    <source>
        <dbReference type="Proteomes" id="UP000482960"/>
    </source>
</evidence>
<protein>
    <submittedName>
        <fullName evidence="2">Uncharacterized protein</fullName>
    </submittedName>
</protein>
<keyword evidence="3" id="KW-1185">Reference proteome</keyword>
<dbReference type="AlphaFoldDB" id="A0A6V8LUA5"/>
<evidence type="ECO:0000256" key="1">
    <source>
        <dbReference type="SAM" id="MobiDB-lite"/>
    </source>
</evidence>
<organism evidence="2 3">
    <name type="scientific">Phytohabitans rumicis</name>
    <dbReference type="NCBI Taxonomy" id="1076125"/>
    <lineage>
        <taxon>Bacteria</taxon>
        <taxon>Bacillati</taxon>
        <taxon>Actinomycetota</taxon>
        <taxon>Actinomycetes</taxon>
        <taxon>Micromonosporales</taxon>
        <taxon>Micromonosporaceae</taxon>
    </lineage>
</organism>
<comment type="caution">
    <text evidence="2">The sequence shown here is derived from an EMBL/GenBank/DDBJ whole genome shotgun (WGS) entry which is preliminary data.</text>
</comment>
<dbReference type="EMBL" id="BLPG01000002">
    <property type="protein sequence ID" value="GFJ96345.1"/>
    <property type="molecule type" value="Genomic_DNA"/>
</dbReference>
<reference evidence="2 3" key="2">
    <citation type="submission" date="2020-03" db="EMBL/GenBank/DDBJ databases">
        <authorList>
            <person name="Ichikawa N."/>
            <person name="Kimura A."/>
            <person name="Kitahashi Y."/>
            <person name="Uohara A."/>
        </authorList>
    </citation>
    <scope>NUCLEOTIDE SEQUENCE [LARGE SCALE GENOMIC DNA]</scope>
    <source>
        <strain evidence="2 3">NBRC 108638</strain>
    </source>
</reference>